<gene>
    <name evidence="1" type="ORF">M431DRAFT_486977</name>
</gene>
<organism evidence="1 2">
    <name type="scientific">Trichoderma harzianum CBS 226.95</name>
    <dbReference type="NCBI Taxonomy" id="983964"/>
    <lineage>
        <taxon>Eukaryota</taxon>
        <taxon>Fungi</taxon>
        <taxon>Dikarya</taxon>
        <taxon>Ascomycota</taxon>
        <taxon>Pezizomycotina</taxon>
        <taxon>Sordariomycetes</taxon>
        <taxon>Hypocreomycetidae</taxon>
        <taxon>Hypocreales</taxon>
        <taxon>Hypocreaceae</taxon>
        <taxon>Trichoderma</taxon>
    </lineage>
</organism>
<sequence length="270" mass="29970">MFLSQWTVKYEQIGSNYIYRPANWDPDIDSFFPLSVHYQTDTLQFVEYIEIPSFTCLSQHQRMYAIQPAVEDYQTNNFICRNRLAIRKGIDGARLHTRIALAGKPPTIGRRRFFGALSRATPPGTGNAFVADPVASVGSARPSQRAQRVGLACDSWLKAKVLEGVWGNTLRWALLRGKETHKGALCLCVCLGNLVKLRRAGDRALQLLLFNEESLVSASHQLALITVPALCTHRPSLLPIEWLSEASGLAQRGGQLPLRAGKLMSPNSVI</sequence>
<evidence type="ECO:0000313" key="2">
    <source>
        <dbReference type="Proteomes" id="UP000241690"/>
    </source>
</evidence>
<dbReference type="GeneID" id="36625014"/>
<name>A0A2T3ZW73_TRIHA</name>
<dbReference type="RefSeq" id="XP_024768742.1">
    <property type="nucleotide sequence ID" value="XM_024916445.1"/>
</dbReference>
<dbReference type="EMBL" id="KZ679694">
    <property type="protein sequence ID" value="PTB49065.1"/>
    <property type="molecule type" value="Genomic_DNA"/>
</dbReference>
<protein>
    <submittedName>
        <fullName evidence="1">Uncharacterized protein</fullName>
    </submittedName>
</protein>
<reference evidence="1 2" key="1">
    <citation type="submission" date="2016-07" db="EMBL/GenBank/DDBJ databases">
        <title>Multiple horizontal gene transfer events from other fungi enriched the ability of initially mycotrophic Trichoderma (Ascomycota) to feed on dead plant biomass.</title>
        <authorList>
            <consortium name="DOE Joint Genome Institute"/>
            <person name="Aerts A."/>
            <person name="Atanasova L."/>
            <person name="Chenthamara K."/>
            <person name="Zhang J."/>
            <person name="Grujic M."/>
            <person name="Henrissat B."/>
            <person name="Kuo A."/>
            <person name="Salamov A."/>
            <person name="Lipzen A."/>
            <person name="Labutti K."/>
            <person name="Barry K."/>
            <person name="Miao Y."/>
            <person name="Rahimi M.J."/>
            <person name="Shen Q."/>
            <person name="Grigoriev I.V."/>
            <person name="Kubicek C.P."/>
            <person name="Druzhinina I.S."/>
        </authorList>
    </citation>
    <scope>NUCLEOTIDE SEQUENCE [LARGE SCALE GENOMIC DNA]</scope>
    <source>
        <strain evidence="1 2">CBS 226.95</strain>
    </source>
</reference>
<proteinExistence type="predicted"/>
<keyword evidence="2" id="KW-1185">Reference proteome</keyword>
<dbReference type="Proteomes" id="UP000241690">
    <property type="component" value="Unassembled WGS sequence"/>
</dbReference>
<accession>A0A2T3ZW73</accession>
<dbReference type="AlphaFoldDB" id="A0A2T3ZW73"/>
<evidence type="ECO:0000313" key="1">
    <source>
        <dbReference type="EMBL" id="PTB49065.1"/>
    </source>
</evidence>